<keyword evidence="3" id="KW-1185">Reference proteome</keyword>
<dbReference type="AlphaFoldDB" id="A0AAV2F9W4"/>
<gene>
    <name evidence="2" type="ORF">LTRI10_LOCUS35470</name>
</gene>
<evidence type="ECO:0000313" key="2">
    <source>
        <dbReference type="EMBL" id="CAL1395010.1"/>
    </source>
</evidence>
<reference evidence="2 3" key="1">
    <citation type="submission" date="2024-04" db="EMBL/GenBank/DDBJ databases">
        <authorList>
            <person name="Fracassetti M."/>
        </authorList>
    </citation>
    <scope>NUCLEOTIDE SEQUENCE [LARGE SCALE GENOMIC DNA]</scope>
</reference>
<evidence type="ECO:0000313" key="3">
    <source>
        <dbReference type="Proteomes" id="UP001497516"/>
    </source>
</evidence>
<dbReference type="Proteomes" id="UP001497516">
    <property type="component" value="Chromosome 6"/>
</dbReference>
<feature type="region of interest" description="Disordered" evidence="1">
    <location>
        <begin position="63"/>
        <end position="82"/>
    </location>
</feature>
<name>A0AAV2F9W4_9ROSI</name>
<protein>
    <submittedName>
        <fullName evidence="2">Uncharacterized protein</fullName>
    </submittedName>
</protein>
<proteinExistence type="predicted"/>
<organism evidence="2 3">
    <name type="scientific">Linum trigynum</name>
    <dbReference type="NCBI Taxonomy" id="586398"/>
    <lineage>
        <taxon>Eukaryota</taxon>
        <taxon>Viridiplantae</taxon>
        <taxon>Streptophyta</taxon>
        <taxon>Embryophyta</taxon>
        <taxon>Tracheophyta</taxon>
        <taxon>Spermatophyta</taxon>
        <taxon>Magnoliopsida</taxon>
        <taxon>eudicotyledons</taxon>
        <taxon>Gunneridae</taxon>
        <taxon>Pentapetalae</taxon>
        <taxon>rosids</taxon>
        <taxon>fabids</taxon>
        <taxon>Malpighiales</taxon>
        <taxon>Linaceae</taxon>
        <taxon>Linum</taxon>
    </lineage>
</organism>
<sequence length="82" mass="8622">MASYVPARSSLPPSIVVRSLLDLRKEAYWESAAKESRSLYTVGTMAILVGSAGTTILAGDAGTTTFDGGEGEGKELRGRVED</sequence>
<accession>A0AAV2F9W4</accession>
<evidence type="ECO:0000256" key="1">
    <source>
        <dbReference type="SAM" id="MobiDB-lite"/>
    </source>
</evidence>
<dbReference type="EMBL" id="OZ034819">
    <property type="protein sequence ID" value="CAL1395010.1"/>
    <property type="molecule type" value="Genomic_DNA"/>
</dbReference>
<feature type="compositionally biased region" description="Basic and acidic residues" evidence="1">
    <location>
        <begin position="71"/>
        <end position="82"/>
    </location>
</feature>